<dbReference type="Proteomes" id="UP001078443">
    <property type="component" value="Unassembled WGS sequence"/>
</dbReference>
<dbReference type="Gene3D" id="2.20.230.10">
    <property type="entry name" value="Resuscitation-promoting factor rpfb"/>
    <property type="match status" value="1"/>
</dbReference>
<dbReference type="Pfam" id="PF07501">
    <property type="entry name" value="G5"/>
    <property type="match status" value="1"/>
</dbReference>
<keyword evidence="2" id="KW-0472">Membrane</keyword>
<dbReference type="EMBL" id="JAPQER010000006">
    <property type="protein sequence ID" value="MCY6485287.1"/>
    <property type="molecule type" value="Genomic_DNA"/>
</dbReference>
<evidence type="ECO:0000256" key="1">
    <source>
        <dbReference type="ARBA" id="ARBA00022729"/>
    </source>
</evidence>
<dbReference type="SMART" id="SM01208">
    <property type="entry name" value="G5"/>
    <property type="match status" value="1"/>
</dbReference>
<dbReference type="PANTHER" id="PTHR21666:SF270">
    <property type="entry name" value="MUREIN HYDROLASE ACTIVATOR ENVC"/>
    <property type="match status" value="1"/>
</dbReference>
<dbReference type="InterPro" id="IPR050570">
    <property type="entry name" value="Cell_wall_metabolism_enzyme"/>
</dbReference>
<dbReference type="Pfam" id="PF01551">
    <property type="entry name" value="Peptidase_M23"/>
    <property type="match status" value="1"/>
</dbReference>
<dbReference type="InterPro" id="IPR011055">
    <property type="entry name" value="Dup_hybrid_motif"/>
</dbReference>
<sequence length="413" mass="46292">MSTIDKYTREFSVIVIILTFIICFMLYYQCKPNVYEVKLGDEHIAYVKDKSDFENILTKIKKDMNQKFESFKLKDDFSLKKIKVKKEILENENEDEIKKAICQNSSIKVEAVMIKSDGKELGIVANKDEGIQTLTVIRNYYANKNNLNNIIDSKVKNSIDFIKVNSYISRVKTPDEIGEYIITNNIFKDKKPLVSFEIKGYKKEEVKIIPTTIIKWSKDLSDGSVKVLSDGKEGVKVVDEEITLENDIIVSKKPISEKVLETSIQRVVLKGNKIGVNKSKNSKSVSTYSLALLRPCRGSISSPFGRRWGRIHKGIDIAANKGTPIKAAYDGTISYAGWIEGYGKVVKINHGNGLETLYAHCSAIKVKKGQNVKKGELIGNVGSTGHSTGPHVHFEVRINGIAQNPVSYIKNSA</sequence>
<protein>
    <submittedName>
        <fullName evidence="4">Peptidoglycan DD-metalloendopeptidase family protein</fullName>
    </submittedName>
</protein>
<comment type="caution">
    <text evidence="4">The sequence shown here is derived from an EMBL/GenBank/DDBJ whole genome shotgun (WGS) entry which is preliminary data.</text>
</comment>
<dbReference type="InterPro" id="IPR011098">
    <property type="entry name" value="G5_dom"/>
</dbReference>
<dbReference type="Gene3D" id="2.70.70.10">
    <property type="entry name" value="Glucose Permease (Domain IIA)"/>
    <property type="match status" value="1"/>
</dbReference>
<keyword evidence="2" id="KW-1133">Transmembrane helix</keyword>
<keyword evidence="5" id="KW-1185">Reference proteome</keyword>
<reference evidence="4" key="1">
    <citation type="submission" date="2022-12" db="EMBL/GenBank/DDBJ databases">
        <authorList>
            <person name="Wang J."/>
        </authorList>
    </citation>
    <scope>NUCLEOTIDE SEQUENCE</scope>
    <source>
        <strain evidence="4">HY-45-18</strain>
    </source>
</reference>
<dbReference type="CDD" id="cd12797">
    <property type="entry name" value="M23_peptidase"/>
    <property type="match status" value="1"/>
</dbReference>
<keyword evidence="1" id="KW-0732">Signal</keyword>
<dbReference type="PANTHER" id="PTHR21666">
    <property type="entry name" value="PEPTIDASE-RELATED"/>
    <property type="match status" value="1"/>
</dbReference>
<dbReference type="PROSITE" id="PS51109">
    <property type="entry name" value="G5"/>
    <property type="match status" value="1"/>
</dbReference>
<keyword evidence="2" id="KW-0812">Transmembrane</keyword>
<accession>A0ABT4D3R5</accession>
<evidence type="ECO:0000259" key="3">
    <source>
        <dbReference type="PROSITE" id="PS51109"/>
    </source>
</evidence>
<organism evidence="4 5">
    <name type="scientific">Clostridium aestuarii</name>
    <dbReference type="NCBI Taxonomy" id="338193"/>
    <lineage>
        <taxon>Bacteria</taxon>
        <taxon>Bacillati</taxon>
        <taxon>Bacillota</taxon>
        <taxon>Clostridia</taxon>
        <taxon>Eubacteriales</taxon>
        <taxon>Clostridiaceae</taxon>
        <taxon>Clostridium</taxon>
    </lineage>
</organism>
<dbReference type="RefSeq" id="WP_268041609.1">
    <property type="nucleotide sequence ID" value="NZ_JAPQER010000006.1"/>
</dbReference>
<evidence type="ECO:0000313" key="5">
    <source>
        <dbReference type="Proteomes" id="UP001078443"/>
    </source>
</evidence>
<feature type="domain" description="G5" evidence="3">
    <location>
        <begin position="194"/>
        <end position="274"/>
    </location>
</feature>
<dbReference type="SUPFAM" id="SSF51261">
    <property type="entry name" value="Duplicated hybrid motif"/>
    <property type="match status" value="1"/>
</dbReference>
<evidence type="ECO:0000313" key="4">
    <source>
        <dbReference type="EMBL" id="MCY6485287.1"/>
    </source>
</evidence>
<dbReference type="InterPro" id="IPR016047">
    <property type="entry name" value="M23ase_b-sheet_dom"/>
</dbReference>
<proteinExistence type="predicted"/>
<feature type="transmembrane region" description="Helical" evidence="2">
    <location>
        <begin position="12"/>
        <end position="28"/>
    </location>
</feature>
<evidence type="ECO:0000256" key="2">
    <source>
        <dbReference type="SAM" id="Phobius"/>
    </source>
</evidence>
<gene>
    <name evidence="4" type="ORF">OW763_13145</name>
</gene>
<name>A0ABT4D3R5_9CLOT</name>